<protein>
    <submittedName>
        <fullName evidence="1">Uncharacterized protein</fullName>
    </submittedName>
</protein>
<accession>A0A1G8RZB4</accession>
<name>A0A1G8RZB4_ANEMI</name>
<organism evidence="1 2">
    <name type="scientific">Aneurinibacillus migulanus</name>
    <name type="common">Bacillus migulanus</name>
    <dbReference type="NCBI Taxonomy" id="47500"/>
    <lineage>
        <taxon>Bacteria</taxon>
        <taxon>Bacillati</taxon>
        <taxon>Bacillota</taxon>
        <taxon>Bacilli</taxon>
        <taxon>Bacillales</taxon>
        <taxon>Paenibacillaceae</taxon>
        <taxon>Aneurinibacillus group</taxon>
        <taxon>Aneurinibacillus</taxon>
    </lineage>
</organism>
<reference evidence="1 2" key="1">
    <citation type="submission" date="2016-10" db="EMBL/GenBank/DDBJ databases">
        <authorList>
            <person name="de Groot N.N."/>
        </authorList>
    </citation>
    <scope>NUCLEOTIDE SEQUENCE [LARGE SCALE GENOMIC DNA]</scope>
    <source>
        <strain evidence="1 2">DSM 2895</strain>
    </source>
</reference>
<evidence type="ECO:0000313" key="1">
    <source>
        <dbReference type="EMBL" id="SDJ22308.1"/>
    </source>
</evidence>
<dbReference type="Proteomes" id="UP000182836">
    <property type="component" value="Unassembled WGS sequence"/>
</dbReference>
<evidence type="ECO:0000313" key="2">
    <source>
        <dbReference type="Proteomes" id="UP000182836"/>
    </source>
</evidence>
<dbReference type="AlphaFoldDB" id="A0A1G8RZB4"/>
<proteinExistence type="predicted"/>
<gene>
    <name evidence="1" type="ORF">SAMN04487909_1142</name>
</gene>
<dbReference type="EMBL" id="FNED01000014">
    <property type="protein sequence ID" value="SDJ22308.1"/>
    <property type="molecule type" value="Genomic_DNA"/>
</dbReference>
<sequence>MGGNGWKKTRPLFFCRGAGRIHPLLSPSLLLPTTLPCQNINCNLYRKTQISPSFEQSNKGDIYYTLKTESEEHAHVFG</sequence>